<reference evidence="2" key="2">
    <citation type="submission" date="2013-12" db="EMBL/GenBank/DDBJ databases">
        <authorList>
            <person name="Yu Y."/>
            <person name="Lee S."/>
            <person name="de Baynast K."/>
            <person name="Wissotski M."/>
            <person name="Liu L."/>
            <person name="Talag J."/>
            <person name="Goicoechea J."/>
            <person name="Angelova A."/>
            <person name="Jetty R."/>
            <person name="Kudrna D."/>
            <person name="Golser W."/>
            <person name="Rivera L."/>
            <person name="Zhang J."/>
            <person name="Wing R."/>
        </authorList>
    </citation>
    <scope>NUCLEOTIDE SEQUENCE</scope>
</reference>
<sequence length="226" mass="25382">MMIPESVHKLVGDLTKQPQQIEYARREMTPVQIERVNRQRVRKYQNLMLLGVSSVFWSDTKNAINKMEGLVLQCACNAYLNFALASMFLGAIASTLPEVAKHYRGVSANGVLQGIIFAIVAFNIETYSNLTKPEELHKAVWWTSGPLSVLAVTIYWTVSTEEPIVPWIDDFESLQLCGRHSESSMGISLKPCQEKAISKWARFATFNTNSNGEYLDDLNSSQGESK</sequence>
<dbReference type="eggNOG" id="ENOG502R4VZ">
    <property type="taxonomic scope" value="Eukaryota"/>
</dbReference>
<evidence type="ECO:0000313" key="2">
    <source>
        <dbReference type="Proteomes" id="UP000032180"/>
    </source>
</evidence>
<keyword evidence="2" id="KW-1185">Reference proteome</keyword>
<protein>
    <submittedName>
        <fullName evidence="1">Uncharacterized protein</fullName>
    </submittedName>
</protein>
<dbReference type="AlphaFoldDB" id="A0A0D9XPY6"/>
<name>A0A0D9XPY6_9ORYZ</name>
<evidence type="ECO:0000313" key="1">
    <source>
        <dbReference type="EnsemblPlants" id="LPERR11G04990.1"/>
    </source>
</evidence>
<dbReference type="EnsemblPlants" id="LPERR11G04990.1">
    <property type="protein sequence ID" value="LPERR11G04990.1"/>
    <property type="gene ID" value="LPERR11G04990"/>
</dbReference>
<reference evidence="1 2" key="1">
    <citation type="submission" date="2012-08" db="EMBL/GenBank/DDBJ databases">
        <title>Oryza genome evolution.</title>
        <authorList>
            <person name="Wing R.A."/>
        </authorList>
    </citation>
    <scope>NUCLEOTIDE SEQUENCE</scope>
</reference>
<accession>A0A0D9XPY6</accession>
<proteinExistence type="predicted"/>
<reference evidence="1" key="3">
    <citation type="submission" date="2015-04" db="UniProtKB">
        <authorList>
            <consortium name="EnsemblPlants"/>
        </authorList>
    </citation>
    <scope>IDENTIFICATION</scope>
</reference>
<dbReference type="HOGENOM" id="CLU_1226370_0_0_1"/>
<dbReference type="Proteomes" id="UP000032180">
    <property type="component" value="Chromosome 11"/>
</dbReference>
<organism evidence="1 2">
    <name type="scientific">Leersia perrieri</name>
    <dbReference type="NCBI Taxonomy" id="77586"/>
    <lineage>
        <taxon>Eukaryota</taxon>
        <taxon>Viridiplantae</taxon>
        <taxon>Streptophyta</taxon>
        <taxon>Embryophyta</taxon>
        <taxon>Tracheophyta</taxon>
        <taxon>Spermatophyta</taxon>
        <taxon>Magnoliopsida</taxon>
        <taxon>Liliopsida</taxon>
        <taxon>Poales</taxon>
        <taxon>Poaceae</taxon>
        <taxon>BOP clade</taxon>
        <taxon>Oryzoideae</taxon>
        <taxon>Oryzeae</taxon>
        <taxon>Oryzinae</taxon>
        <taxon>Leersia</taxon>
    </lineage>
</organism>
<dbReference type="Gramene" id="LPERR11G04990.1">
    <property type="protein sequence ID" value="LPERR11G04990.1"/>
    <property type="gene ID" value="LPERR11G04990"/>
</dbReference>